<sequence>MDLSAKFPVRMMDGLEELSQLLHSLGLYATACDETETVEMLRTLSDQLESHRHGHLARRMKPAEWPGPVRRIGDSADRRASWERTIL</sequence>
<dbReference type="Proteomes" id="UP001259572">
    <property type="component" value="Unassembled WGS sequence"/>
</dbReference>
<protein>
    <submittedName>
        <fullName evidence="1">Uncharacterized protein</fullName>
    </submittedName>
</protein>
<dbReference type="RefSeq" id="WP_315724381.1">
    <property type="nucleotide sequence ID" value="NZ_JAVUPU010000002.1"/>
</dbReference>
<name>A0ABU3Q4P8_9SPHN</name>
<reference evidence="1 2" key="1">
    <citation type="submission" date="2023-05" db="EMBL/GenBank/DDBJ databases">
        <authorList>
            <person name="Guo Y."/>
        </authorList>
    </citation>
    <scope>NUCLEOTIDE SEQUENCE [LARGE SCALE GENOMIC DNA]</scope>
    <source>
        <strain evidence="1 2">GR2756</strain>
    </source>
</reference>
<organism evidence="1 2">
    <name type="scientific">Sphingosinicella rhizophila</name>
    <dbReference type="NCBI Taxonomy" id="3050082"/>
    <lineage>
        <taxon>Bacteria</taxon>
        <taxon>Pseudomonadati</taxon>
        <taxon>Pseudomonadota</taxon>
        <taxon>Alphaproteobacteria</taxon>
        <taxon>Sphingomonadales</taxon>
        <taxon>Sphingosinicellaceae</taxon>
        <taxon>Sphingosinicella</taxon>
    </lineage>
</organism>
<dbReference type="EMBL" id="JAVUPU010000002">
    <property type="protein sequence ID" value="MDT9598395.1"/>
    <property type="molecule type" value="Genomic_DNA"/>
</dbReference>
<gene>
    <name evidence="1" type="ORF">RQX22_05465</name>
</gene>
<keyword evidence="2" id="KW-1185">Reference proteome</keyword>
<proteinExistence type="predicted"/>
<evidence type="ECO:0000313" key="1">
    <source>
        <dbReference type="EMBL" id="MDT9598395.1"/>
    </source>
</evidence>
<evidence type="ECO:0000313" key="2">
    <source>
        <dbReference type="Proteomes" id="UP001259572"/>
    </source>
</evidence>
<comment type="caution">
    <text evidence="1">The sequence shown here is derived from an EMBL/GenBank/DDBJ whole genome shotgun (WGS) entry which is preliminary data.</text>
</comment>
<accession>A0ABU3Q4P8</accession>